<dbReference type="InterPro" id="IPR051092">
    <property type="entry name" value="FYVE_RhoGEF_PH"/>
</dbReference>
<feature type="region of interest" description="Disordered" evidence="1">
    <location>
        <begin position="701"/>
        <end position="741"/>
    </location>
</feature>
<proteinExistence type="predicted"/>
<evidence type="ECO:0000313" key="4">
    <source>
        <dbReference type="Proteomes" id="UP001145021"/>
    </source>
</evidence>
<dbReference type="PROSITE" id="PS00741">
    <property type="entry name" value="DH_1"/>
    <property type="match status" value="1"/>
</dbReference>
<dbReference type="InterPro" id="IPR000219">
    <property type="entry name" value="DH_dom"/>
</dbReference>
<keyword evidence="4" id="KW-1185">Reference proteome</keyword>
<dbReference type="GO" id="GO:0005737">
    <property type="term" value="C:cytoplasm"/>
    <property type="evidence" value="ECO:0007669"/>
    <property type="project" value="TreeGrafter"/>
</dbReference>
<dbReference type="GO" id="GO:0035556">
    <property type="term" value="P:intracellular signal transduction"/>
    <property type="evidence" value="ECO:0007669"/>
    <property type="project" value="InterPro"/>
</dbReference>
<evidence type="ECO:0000256" key="1">
    <source>
        <dbReference type="SAM" id="MobiDB-lite"/>
    </source>
</evidence>
<name>A0A9W8CME1_9FUNG</name>
<dbReference type="PROSITE" id="PS50010">
    <property type="entry name" value="DH_2"/>
    <property type="match status" value="1"/>
</dbReference>
<dbReference type="PANTHER" id="PTHR12673:SF159">
    <property type="entry name" value="LD03170P"/>
    <property type="match status" value="1"/>
</dbReference>
<evidence type="ECO:0000313" key="3">
    <source>
        <dbReference type="EMBL" id="KAJ1647669.1"/>
    </source>
</evidence>
<feature type="region of interest" description="Disordered" evidence="1">
    <location>
        <begin position="623"/>
        <end position="645"/>
    </location>
</feature>
<feature type="compositionally biased region" description="Low complexity" evidence="1">
    <location>
        <begin position="626"/>
        <end position="639"/>
    </location>
</feature>
<gene>
    <name evidence="3" type="ORF">LPJ64_000974</name>
</gene>
<dbReference type="EMBL" id="JANBOH010000023">
    <property type="protein sequence ID" value="KAJ1647669.1"/>
    <property type="molecule type" value="Genomic_DNA"/>
</dbReference>
<dbReference type="Gene3D" id="1.20.900.10">
    <property type="entry name" value="Dbl homology (DH) domain"/>
    <property type="match status" value="1"/>
</dbReference>
<protein>
    <recommendedName>
        <fullName evidence="2">DH domain-containing protein</fullName>
    </recommendedName>
</protein>
<dbReference type="GO" id="GO:0005085">
    <property type="term" value="F:guanyl-nucleotide exchange factor activity"/>
    <property type="evidence" value="ECO:0007669"/>
    <property type="project" value="InterPro"/>
</dbReference>
<organism evidence="3 4">
    <name type="scientific">Coemansia asiatica</name>
    <dbReference type="NCBI Taxonomy" id="1052880"/>
    <lineage>
        <taxon>Eukaryota</taxon>
        <taxon>Fungi</taxon>
        <taxon>Fungi incertae sedis</taxon>
        <taxon>Zoopagomycota</taxon>
        <taxon>Kickxellomycotina</taxon>
        <taxon>Kickxellomycetes</taxon>
        <taxon>Kickxellales</taxon>
        <taxon>Kickxellaceae</taxon>
        <taxon>Coemansia</taxon>
    </lineage>
</organism>
<dbReference type="SMART" id="SM00325">
    <property type="entry name" value="RhoGEF"/>
    <property type="match status" value="1"/>
</dbReference>
<accession>A0A9W8CME1</accession>
<sequence length="861" mass="95989">MDQGEFEHALATRLQDPVPAVLRRVPQETSAKPEYSTKLLQLAAERCLLQLPSSTRYSAVGAPAAPLQLSDPPQRKESIMCQEKNKLTLNFCKDGAEQQQHQQPHWQKKQHLFFYDNANKKALPEADATASKRALHLYNLFSSTDNQRRYVLHELLATEETYVKDLEILVAVFAAPLCEYARSQDLQLEVILHPLRVLFSFQHSFLRSMYQAEDTAAVARLFLLETTGFQTYIAYCSRYQWLCSMLDQIEMDTAWAGFLKEVQSQIALHSDCRRLGLRDFLIKPVQRICKYPLFIKDLIKNTDPSLETTTYADLNHALKVIRSVCQSIDQQQQQRNSMQLREAITTRYRDNPQLPLDLVLKLGSVVLSGPLNIASHSHKNPSPMQARGCVLFRRFFIIFKVCRSAKIIPQYWFPLHTMRLVDRGDALLWQLQHIRSGQIMSLGARTKRERLLWTEQLSEAIQSSMIRVRRRHQSILDSSRCSSLVPHMSLGEPPTTLGQLLCRQTADQAQLLVGTSDLVHNFGGGQCKAASTDAVSGPISTFSSPLLAPSRISFAPQNAGSLLANFLFTVDPKSESICKYFEPLTSPEILRIQTVIELNKQSCLKTNVNKALFPQSLRTTSGARLQSQSQAQVQNQTHSVLSPGPKKLVRKAAYSSILQNKAVADDISPCNTLSRAQCQSMIASESEGTVSATSSTELTCNAAGSRAGSPLSHHMQSPHHSRHQSLWSNNSGWSSKEAPDTDPISAKYSAAISSNSPSLGNRLLSFFDNLPHLRRRNAKSAKVSPTAEPSKIDSCCSRSSIDCSGPSKCQQPGSQKHLYPWASVQDASVRSNRVPSSNTDSCSQLILVPLFLASTQSVSKK</sequence>
<dbReference type="PANTHER" id="PTHR12673">
    <property type="entry name" value="FACIOGENITAL DYSPLASIA PROTEIN"/>
    <property type="match status" value="1"/>
</dbReference>
<dbReference type="Pfam" id="PF00621">
    <property type="entry name" value="RhoGEF"/>
    <property type="match status" value="1"/>
</dbReference>
<evidence type="ECO:0000259" key="2">
    <source>
        <dbReference type="PROSITE" id="PS50010"/>
    </source>
</evidence>
<dbReference type="SUPFAM" id="SSF48065">
    <property type="entry name" value="DBL homology domain (DH-domain)"/>
    <property type="match status" value="1"/>
</dbReference>
<dbReference type="SUPFAM" id="SSF50729">
    <property type="entry name" value="PH domain-like"/>
    <property type="match status" value="1"/>
</dbReference>
<dbReference type="CDD" id="cd00160">
    <property type="entry name" value="RhoGEF"/>
    <property type="match status" value="1"/>
</dbReference>
<dbReference type="Proteomes" id="UP001145021">
    <property type="component" value="Unassembled WGS sequence"/>
</dbReference>
<reference evidence="3" key="1">
    <citation type="submission" date="2022-07" db="EMBL/GenBank/DDBJ databases">
        <title>Phylogenomic reconstructions and comparative analyses of Kickxellomycotina fungi.</title>
        <authorList>
            <person name="Reynolds N.K."/>
            <person name="Stajich J.E."/>
            <person name="Barry K."/>
            <person name="Grigoriev I.V."/>
            <person name="Crous P."/>
            <person name="Smith M.E."/>
        </authorList>
    </citation>
    <scope>NUCLEOTIDE SEQUENCE</scope>
    <source>
        <strain evidence="3">NBRC 105413</strain>
    </source>
</reference>
<comment type="caution">
    <text evidence="3">The sequence shown here is derived from an EMBL/GenBank/DDBJ whole genome shotgun (WGS) entry which is preliminary data.</text>
</comment>
<dbReference type="InterPro" id="IPR035899">
    <property type="entry name" value="DBL_dom_sf"/>
</dbReference>
<dbReference type="InterPro" id="IPR001331">
    <property type="entry name" value="GDS_CDC24_CS"/>
</dbReference>
<feature type="domain" description="DH" evidence="2">
    <location>
        <begin position="147"/>
        <end position="331"/>
    </location>
</feature>
<dbReference type="InterPro" id="IPR011993">
    <property type="entry name" value="PH-like_dom_sf"/>
</dbReference>
<dbReference type="Gene3D" id="2.30.29.30">
    <property type="entry name" value="Pleckstrin-homology domain (PH domain)/Phosphotyrosine-binding domain (PTB)"/>
    <property type="match status" value="1"/>
</dbReference>
<feature type="compositionally biased region" description="Polar residues" evidence="1">
    <location>
        <begin position="724"/>
        <end position="734"/>
    </location>
</feature>
<dbReference type="AlphaFoldDB" id="A0A9W8CME1"/>